<organism evidence="1 2">
    <name type="scientific">Metabacillus niabensis</name>
    <dbReference type="NCBI Taxonomy" id="324854"/>
    <lineage>
        <taxon>Bacteria</taxon>
        <taxon>Bacillati</taxon>
        <taxon>Bacillota</taxon>
        <taxon>Bacilli</taxon>
        <taxon>Bacillales</taxon>
        <taxon>Bacillaceae</taxon>
        <taxon>Metabacillus</taxon>
    </lineage>
</organism>
<evidence type="ECO:0000313" key="1">
    <source>
        <dbReference type="EMBL" id="MDQ0227504.1"/>
    </source>
</evidence>
<reference evidence="1 2" key="1">
    <citation type="submission" date="2023-07" db="EMBL/GenBank/DDBJ databases">
        <title>Genomic Encyclopedia of Type Strains, Phase IV (KMG-IV): sequencing the most valuable type-strain genomes for metagenomic binning, comparative biology and taxonomic classification.</title>
        <authorList>
            <person name="Goeker M."/>
        </authorList>
    </citation>
    <scope>NUCLEOTIDE SEQUENCE [LARGE SCALE GENOMIC DNA]</scope>
    <source>
        <strain evidence="1 2">DSM 17723</strain>
    </source>
</reference>
<protein>
    <submittedName>
        <fullName evidence="1">Uncharacterized protein</fullName>
    </submittedName>
</protein>
<comment type="caution">
    <text evidence="1">The sequence shown here is derived from an EMBL/GenBank/DDBJ whole genome shotgun (WGS) entry which is preliminary data.</text>
</comment>
<name>A0ABT9Z5G3_9BACI</name>
<dbReference type="Proteomes" id="UP001232245">
    <property type="component" value="Unassembled WGS sequence"/>
</dbReference>
<dbReference type="EMBL" id="JAUSTZ010000009">
    <property type="protein sequence ID" value="MDQ0227504.1"/>
    <property type="molecule type" value="Genomic_DNA"/>
</dbReference>
<gene>
    <name evidence="1" type="ORF">J2S02_003849</name>
</gene>
<evidence type="ECO:0000313" key="2">
    <source>
        <dbReference type="Proteomes" id="UP001232245"/>
    </source>
</evidence>
<sequence length="93" mass="11043">MLTKIRKVKLETSGKNPNYRVVLESPEGKELYIHFDYTYKTKTFWPLEVNYDGKKRGAKLAWYTNDIEKMTVAVFLERIAKKINKKYGYMLKA</sequence>
<keyword evidence="2" id="KW-1185">Reference proteome</keyword>
<dbReference type="RefSeq" id="WP_145582401.1">
    <property type="nucleotide sequence ID" value="NZ_JAUSTZ010000009.1"/>
</dbReference>
<proteinExistence type="predicted"/>
<accession>A0ABT9Z5G3</accession>